<accession>A0A840WKS1</accession>
<comment type="caution">
    <text evidence="2">The sequence shown here is derived from an EMBL/GenBank/DDBJ whole genome shotgun (WGS) entry which is preliminary data.</text>
</comment>
<dbReference type="EMBL" id="JACIJS010000001">
    <property type="protein sequence ID" value="MBB5514262.1"/>
    <property type="molecule type" value="Genomic_DNA"/>
</dbReference>
<dbReference type="RefSeq" id="WP_184007671.1">
    <property type="nucleotide sequence ID" value="NZ_JACIJS010000001.1"/>
</dbReference>
<evidence type="ECO:0000313" key="3">
    <source>
        <dbReference type="Proteomes" id="UP000553766"/>
    </source>
</evidence>
<evidence type="ECO:0000313" key="2">
    <source>
        <dbReference type="EMBL" id="MBB5514262.1"/>
    </source>
</evidence>
<keyword evidence="1" id="KW-0732">Signal</keyword>
<name>A0A840WKS1_9RHOB</name>
<keyword evidence="3" id="KW-1185">Reference proteome</keyword>
<dbReference type="Proteomes" id="UP000553766">
    <property type="component" value="Unassembled WGS sequence"/>
</dbReference>
<proteinExistence type="predicted"/>
<organism evidence="2 3">
    <name type="scientific">Rubricella aquisinus</name>
    <dbReference type="NCBI Taxonomy" id="2028108"/>
    <lineage>
        <taxon>Bacteria</taxon>
        <taxon>Pseudomonadati</taxon>
        <taxon>Pseudomonadota</taxon>
        <taxon>Alphaproteobacteria</taxon>
        <taxon>Rhodobacterales</taxon>
        <taxon>Paracoccaceae</taxon>
        <taxon>Rubricella</taxon>
    </lineage>
</organism>
<evidence type="ECO:0000256" key="1">
    <source>
        <dbReference type="SAM" id="SignalP"/>
    </source>
</evidence>
<feature type="signal peptide" evidence="1">
    <location>
        <begin position="1"/>
        <end position="23"/>
    </location>
</feature>
<gene>
    <name evidence="2" type="ORF">FHS89_000260</name>
</gene>
<dbReference type="AlphaFoldDB" id="A0A840WKS1"/>
<sequence>MNIWKYLRGASVALALMTGGIYAQSLDEGIAAWLDDDDAKALPILSELANQGNMEAQFILGQMDRITPPGADSEFVMGLERRDRIRLLRAQQGLSGRGWTVVRERDGDPLAAALNASRLPDAGIDTAQFLYENGERQAGARLAFDIFDRGNISEIMSLPSDDPLLQSLDFVRWIRSYFGSPPSPNAWNWLNESPAEGRGAGLMMVSFVAPVLAPHLRPSKDLRRFTLAMRGAPAELMDELLLPNAADVIRRQLEDDPELRIVGRLCNELCPDQVGYCAMDAITRVGGYDRLLGLDTPYEGAISQATFQESRRARNMLMRWMVSTDQQFDLAGGRTISQCLKRAVEEAGTAAAN</sequence>
<feature type="chain" id="PRO_5033062339" evidence="1">
    <location>
        <begin position="24"/>
        <end position="353"/>
    </location>
</feature>
<protein>
    <submittedName>
        <fullName evidence="2">Uncharacterized protein</fullName>
    </submittedName>
</protein>
<reference evidence="2 3" key="1">
    <citation type="submission" date="2020-08" db="EMBL/GenBank/DDBJ databases">
        <title>Genomic Encyclopedia of Type Strains, Phase IV (KMG-IV): sequencing the most valuable type-strain genomes for metagenomic binning, comparative biology and taxonomic classification.</title>
        <authorList>
            <person name="Goeker M."/>
        </authorList>
    </citation>
    <scope>NUCLEOTIDE SEQUENCE [LARGE SCALE GENOMIC DNA]</scope>
    <source>
        <strain evidence="2 3">DSM 103377</strain>
    </source>
</reference>